<comment type="caution">
    <text evidence="2">The sequence shown here is derived from an EMBL/GenBank/DDBJ whole genome shotgun (WGS) entry which is preliminary data.</text>
</comment>
<accession>A0A365Y946</accession>
<feature type="chain" id="PRO_5039421729" description="Carbohydrate-binding domain-containing protein" evidence="1">
    <location>
        <begin position="24"/>
        <end position="516"/>
    </location>
</feature>
<gene>
    <name evidence="2" type="ORF">C1H84_16075</name>
</gene>
<feature type="signal peptide" evidence="1">
    <location>
        <begin position="1"/>
        <end position="23"/>
    </location>
</feature>
<sequence>MKFPFRTKALASAAALCLALALAGCSAGSMKTVSEVTGNSTFQSAAVPSASPDTSTASAKDVIEDTHFDADDLHWDASAETTLVLADSGSTAAGENAKEVSVSGGTVSINAAGTYRVSGTLGDGQLVVDAPKDALVRIILDGAHITSSTGPAILAAQANEVLLYLEEGTGNSASDAPSYADTAADAPNAAIYSMADLTIAGRGELSVEGNHQDGIASADGLVLDSGQVTVAAADDGVKGRDYVLVLGGNYTVTAAADGIKSTNDASEDLGWLHQYAGQLTVSVGDDGLKAETALRISGGTAVVSDSTEALEAAIIDISGGTVNATADDDGLNASIAGGGAQQAGDFHLEISGGAVTVNAEGDGLDSNGGIAISGGQIVVNGPTGAGNGAIDANGEMTITGGVLAAAGSGSMAQGPSGSSTQGGLQVPLGSAVPAGTVIQIADSAGTLLATFVTSKPTENLVYSSKDIVNGRSYTISTGGSAEVAAGLGAGQLDGAKPVATVTAGQYSSALGGPRAR</sequence>
<proteinExistence type="predicted"/>
<dbReference type="RefSeq" id="WP_113607969.1">
    <property type="nucleotide sequence ID" value="NZ_JBNBOD010000003.1"/>
</dbReference>
<dbReference type="AlphaFoldDB" id="A0A365Y946"/>
<protein>
    <recommendedName>
        <fullName evidence="4">Carbohydrate-binding domain-containing protein</fullName>
    </recommendedName>
</protein>
<dbReference type="Proteomes" id="UP000252167">
    <property type="component" value="Unassembled WGS sequence"/>
</dbReference>
<dbReference type="EMBL" id="POAF01000009">
    <property type="protein sequence ID" value="RBL99205.1"/>
    <property type="molecule type" value="Genomic_DNA"/>
</dbReference>
<dbReference type="PROSITE" id="PS51257">
    <property type="entry name" value="PROKAR_LIPOPROTEIN"/>
    <property type="match status" value="1"/>
</dbReference>
<name>A0A365Y946_9MICC</name>
<keyword evidence="1" id="KW-0732">Signal</keyword>
<evidence type="ECO:0000256" key="1">
    <source>
        <dbReference type="SAM" id="SignalP"/>
    </source>
</evidence>
<reference evidence="2 3" key="1">
    <citation type="submission" date="2018-01" db="EMBL/GenBank/DDBJ databases">
        <title>Glutamicibacter soli strain NHPC-3 Whole genome sequence and assembly.</title>
        <authorList>
            <person name="Choudhury P."/>
            <person name="Gupta D."/>
            <person name="Sengupta K."/>
            <person name="Jawed A."/>
            <person name="Sultana N."/>
            <person name="Saha P."/>
        </authorList>
    </citation>
    <scope>NUCLEOTIDE SEQUENCE [LARGE SCALE GENOMIC DNA]</scope>
    <source>
        <strain evidence="2 3">NHPC-3</strain>
    </source>
</reference>
<evidence type="ECO:0000313" key="2">
    <source>
        <dbReference type="EMBL" id="RBL99205.1"/>
    </source>
</evidence>
<dbReference type="Pfam" id="PF14262">
    <property type="entry name" value="Cthe_2159"/>
    <property type="match status" value="1"/>
</dbReference>
<evidence type="ECO:0000313" key="3">
    <source>
        <dbReference type="Proteomes" id="UP000252167"/>
    </source>
</evidence>
<organism evidence="2 3">
    <name type="scientific">Glutamicibacter soli</name>
    <dbReference type="NCBI Taxonomy" id="453836"/>
    <lineage>
        <taxon>Bacteria</taxon>
        <taxon>Bacillati</taxon>
        <taxon>Actinomycetota</taxon>
        <taxon>Actinomycetes</taxon>
        <taxon>Micrococcales</taxon>
        <taxon>Micrococcaceae</taxon>
        <taxon>Glutamicibacter</taxon>
    </lineage>
</organism>
<dbReference type="InterPro" id="IPR025584">
    <property type="entry name" value="Cthe_2159"/>
</dbReference>
<keyword evidence="3" id="KW-1185">Reference proteome</keyword>
<evidence type="ECO:0008006" key="4">
    <source>
        <dbReference type="Google" id="ProtNLM"/>
    </source>
</evidence>